<dbReference type="Pfam" id="PF09930">
    <property type="entry name" value="DUF2162"/>
    <property type="match status" value="1"/>
</dbReference>
<feature type="transmembrane region" description="Helical" evidence="1">
    <location>
        <begin position="141"/>
        <end position="163"/>
    </location>
</feature>
<reference evidence="2" key="1">
    <citation type="submission" date="2022-04" db="EMBL/GenBank/DDBJ databases">
        <title>Desulfatitalea alkaliphila sp. nov., a novel anaerobic sulfate-reducing bacterium isolated from terrestrial mud volcano, Taman Peninsula, Russia.</title>
        <authorList>
            <person name="Khomyakova M.A."/>
            <person name="Merkel A.Y."/>
            <person name="Slobodkin A.I."/>
        </authorList>
    </citation>
    <scope>NUCLEOTIDE SEQUENCE</scope>
    <source>
        <strain evidence="2">M08but</strain>
    </source>
</reference>
<dbReference type="RefSeq" id="WP_246903211.1">
    <property type="nucleotide sequence ID" value="NZ_JALJRB010000003.1"/>
</dbReference>
<organism evidence="2 3">
    <name type="scientific">Desulfatitalea alkaliphila</name>
    <dbReference type="NCBI Taxonomy" id="2929485"/>
    <lineage>
        <taxon>Bacteria</taxon>
        <taxon>Pseudomonadati</taxon>
        <taxon>Thermodesulfobacteriota</taxon>
        <taxon>Desulfobacteria</taxon>
        <taxon>Desulfobacterales</taxon>
        <taxon>Desulfosarcinaceae</taxon>
        <taxon>Desulfatitalea</taxon>
    </lineage>
</organism>
<name>A0AA41R1Y0_9BACT</name>
<feature type="transmembrane region" description="Helical" evidence="1">
    <location>
        <begin position="110"/>
        <end position="135"/>
    </location>
</feature>
<keyword evidence="3" id="KW-1185">Reference proteome</keyword>
<evidence type="ECO:0000313" key="2">
    <source>
        <dbReference type="EMBL" id="MCJ8499735.1"/>
    </source>
</evidence>
<feature type="transmembrane region" description="Helical" evidence="1">
    <location>
        <begin position="41"/>
        <end position="60"/>
    </location>
</feature>
<comment type="caution">
    <text evidence="2">The sequence shown here is derived from an EMBL/GenBank/DDBJ whole genome shotgun (WGS) entry which is preliminary data.</text>
</comment>
<dbReference type="AlphaFoldDB" id="A0AA41R1Y0"/>
<evidence type="ECO:0000256" key="1">
    <source>
        <dbReference type="SAM" id="Phobius"/>
    </source>
</evidence>
<keyword evidence="1" id="KW-1133">Transmembrane helix</keyword>
<feature type="transmembrane region" description="Helical" evidence="1">
    <location>
        <begin position="218"/>
        <end position="237"/>
    </location>
</feature>
<dbReference type="InterPro" id="IPR017199">
    <property type="entry name" value="UCP037409_transporter"/>
</dbReference>
<protein>
    <submittedName>
        <fullName evidence="2">DUF2162 domain-containing protein</fullName>
    </submittedName>
</protein>
<accession>A0AA41R1Y0</accession>
<sequence>MEIKSLILGMVFSIGVFAVKSGAGLHYCLAHAPTAMRRRMAWAGFAAVYGLLFAAAFWLLRSVDLMRHLPAMQTWLQSGMLMHLLMAGLLMLYGIRLLRNSAPPHTRSRSWILLALPCPLCATVVLFSLAFLLAVRPETPILTTGMLYGAFLLVNLATVLALGNHWMQRVASPETLLGGAMLFIAVYFLLSVTILPNFSDLEAIHRMAAALPGKSQATAHQMAVAAVTAAAFLYGFARMAAVIRRSA</sequence>
<keyword evidence="1" id="KW-0812">Transmembrane</keyword>
<feature type="transmembrane region" description="Helical" evidence="1">
    <location>
        <begin position="175"/>
        <end position="198"/>
    </location>
</feature>
<dbReference type="Proteomes" id="UP001165427">
    <property type="component" value="Unassembled WGS sequence"/>
</dbReference>
<gene>
    <name evidence="2" type="ORF">MRX98_04050</name>
</gene>
<keyword evidence="1" id="KW-0472">Membrane</keyword>
<dbReference type="EMBL" id="JALJRB010000003">
    <property type="protein sequence ID" value="MCJ8499735.1"/>
    <property type="molecule type" value="Genomic_DNA"/>
</dbReference>
<feature type="transmembrane region" description="Helical" evidence="1">
    <location>
        <begin position="80"/>
        <end position="98"/>
    </location>
</feature>
<evidence type="ECO:0000313" key="3">
    <source>
        <dbReference type="Proteomes" id="UP001165427"/>
    </source>
</evidence>
<feature type="transmembrane region" description="Helical" evidence="1">
    <location>
        <begin position="6"/>
        <end position="29"/>
    </location>
</feature>
<proteinExistence type="predicted"/>